<dbReference type="Pfam" id="PF00668">
    <property type="entry name" value="Condensation"/>
    <property type="match status" value="1"/>
</dbReference>
<feature type="non-terminal residue" evidence="2">
    <location>
        <position position="1"/>
    </location>
</feature>
<dbReference type="Gene3D" id="3.30.559.10">
    <property type="entry name" value="Chloramphenicol acetyltransferase-like domain"/>
    <property type="match status" value="1"/>
</dbReference>
<dbReference type="InterPro" id="IPR023213">
    <property type="entry name" value="CAT-like_dom_sf"/>
</dbReference>
<reference evidence="2 3" key="1">
    <citation type="journal article" date="2011" name="PLoS Pathog.">
        <title>Dynamic evolution of pathogenicity revealed by sequencing and comparative genomics of 19 Pseudomonas syringae isolates.</title>
        <authorList>
            <person name="Baltrus D.A."/>
            <person name="Nishimura M.T."/>
            <person name="Romanchuk A."/>
            <person name="Chang J.H."/>
            <person name="Mukhtar M.S."/>
            <person name="Cherkis K."/>
            <person name="Roach J."/>
            <person name="Grant S.R."/>
            <person name="Jones C.D."/>
            <person name="Dangl J.L."/>
        </authorList>
    </citation>
    <scope>NUCLEOTIDE SEQUENCE [LARGE SCALE GENOMIC DNA]</scope>
    <source>
        <strain evidence="3">race 4</strain>
    </source>
</reference>
<dbReference type="EMBL" id="ADWY01002761">
    <property type="protein sequence ID" value="EGH18463.1"/>
    <property type="molecule type" value="Genomic_DNA"/>
</dbReference>
<comment type="caution">
    <text evidence="2">The sequence shown here is derived from an EMBL/GenBank/DDBJ whole genome shotgun (WGS) entry which is preliminary data.</text>
</comment>
<name>F3CGS1_PSESG</name>
<sequence>LWQMEPDSPAYNIGGMARLNGVLDIERFEAALQALILRHETLRTTFPSVNGVACQKVSEQTGLRVQWQ</sequence>
<dbReference type="InterPro" id="IPR001242">
    <property type="entry name" value="Condensation_dom"/>
</dbReference>
<evidence type="ECO:0000313" key="2">
    <source>
        <dbReference type="EMBL" id="EGH18463.1"/>
    </source>
</evidence>
<feature type="non-terminal residue" evidence="2">
    <location>
        <position position="68"/>
    </location>
</feature>
<dbReference type="SUPFAM" id="SSF52777">
    <property type="entry name" value="CoA-dependent acyltransferases"/>
    <property type="match status" value="1"/>
</dbReference>
<dbReference type="AlphaFoldDB" id="F3CGS1"/>
<gene>
    <name evidence="2" type="ORF">Pgy4_36460</name>
</gene>
<organism evidence="2 3">
    <name type="scientific">Pseudomonas savastanoi pv. glycinea str. race 4</name>
    <dbReference type="NCBI Taxonomy" id="875330"/>
    <lineage>
        <taxon>Bacteria</taxon>
        <taxon>Pseudomonadati</taxon>
        <taxon>Pseudomonadota</taxon>
        <taxon>Gammaproteobacteria</taxon>
        <taxon>Pseudomonadales</taxon>
        <taxon>Pseudomonadaceae</taxon>
        <taxon>Pseudomonas</taxon>
    </lineage>
</organism>
<feature type="domain" description="Condensation" evidence="1">
    <location>
        <begin position="3"/>
        <end position="61"/>
    </location>
</feature>
<dbReference type="GO" id="GO:0003824">
    <property type="term" value="F:catalytic activity"/>
    <property type="evidence" value="ECO:0007669"/>
    <property type="project" value="InterPro"/>
</dbReference>
<proteinExistence type="predicted"/>
<dbReference type="Proteomes" id="UP000005466">
    <property type="component" value="Unassembled WGS sequence"/>
</dbReference>
<evidence type="ECO:0000313" key="3">
    <source>
        <dbReference type="Proteomes" id="UP000005466"/>
    </source>
</evidence>
<evidence type="ECO:0000259" key="1">
    <source>
        <dbReference type="Pfam" id="PF00668"/>
    </source>
</evidence>
<accession>F3CGS1</accession>
<protein>
    <submittedName>
        <fullName evidence="2">Peptide synthase</fullName>
    </submittedName>
</protein>